<feature type="compositionally biased region" description="Low complexity" evidence="1">
    <location>
        <begin position="455"/>
        <end position="471"/>
    </location>
</feature>
<proteinExistence type="predicted"/>
<dbReference type="PANTHER" id="PTHR36311">
    <property type="entry name" value="PHOTOSYSTEM I SUBUNIT O"/>
    <property type="match status" value="1"/>
</dbReference>
<keyword evidence="2" id="KW-0812">Transmembrane</keyword>
<feature type="region of interest" description="Disordered" evidence="1">
    <location>
        <begin position="523"/>
        <end position="567"/>
    </location>
</feature>
<dbReference type="AlphaFoldDB" id="A0A2V0PQN9"/>
<evidence type="ECO:0000313" key="4">
    <source>
        <dbReference type="Proteomes" id="UP000247498"/>
    </source>
</evidence>
<feature type="region of interest" description="Disordered" evidence="1">
    <location>
        <begin position="670"/>
        <end position="710"/>
    </location>
</feature>
<comment type="caution">
    <text evidence="3">The sequence shown here is derived from an EMBL/GenBank/DDBJ whole genome shotgun (WGS) entry which is preliminary data.</text>
</comment>
<reference evidence="3 4" key="1">
    <citation type="journal article" date="2018" name="Sci. Rep.">
        <title>Raphidocelis subcapitata (=Pseudokirchneriella subcapitata) provides an insight into genome evolution and environmental adaptations in the Sphaeropleales.</title>
        <authorList>
            <person name="Suzuki S."/>
            <person name="Yamaguchi H."/>
            <person name="Nakajima N."/>
            <person name="Kawachi M."/>
        </authorList>
    </citation>
    <scope>NUCLEOTIDE SEQUENCE [LARGE SCALE GENOMIC DNA]</scope>
    <source>
        <strain evidence="3 4">NIES-35</strain>
    </source>
</reference>
<feature type="compositionally biased region" description="Low complexity" evidence="1">
    <location>
        <begin position="673"/>
        <end position="686"/>
    </location>
</feature>
<feature type="region of interest" description="Disordered" evidence="1">
    <location>
        <begin position="364"/>
        <end position="408"/>
    </location>
</feature>
<evidence type="ECO:0000256" key="1">
    <source>
        <dbReference type="SAM" id="MobiDB-lite"/>
    </source>
</evidence>
<name>A0A2V0PQN9_9CHLO</name>
<dbReference type="NCBIfam" id="TIGR03059">
    <property type="entry name" value="psaOeuk"/>
    <property type="match status" value="1"/>
</dbReference>
<evidence type="ECO:0000256" key="2">
    <source>
        <dbReference type="SAM" id="Phobius"/>
    </source>
</evidence>
<feature type="region of interest" description="Disordered" evidence="1">
    <location>
        <begin position="423"/>
        <end position="471"/>
    </location>
</feature>
<feature type="compositionally biased region" description="Low complexity" evidence="1">
    <location>
        <begin position="527"/>
        <end position="540"/>
    </location>
</feature>
<dbReference type="EMBL" id="BDRX01000175">
    <property type="protein sequence ID" value="GBF99827.1"/>
    <property type="molecule type" value="Genomic_DNA"/>
</dbReference>
<feature type="compositionally biased region" description="Low complexity" evidence="1">
    <location>
        <begin position="364"/>
        <end position="376"/>
    </location>
</feature>
<dbReference type="InterPro" id="IPR006502">
    <property type="entry name" value="PDDEXK-like"/>
</dbReference>
<feature type="compositionally biased region" description="Low complexity" evidence="1">
    <location>
        <begin position="693"/>
        <end position="710"/>
    </location>
</feature>
<accession>A0A2V0PQN9</accession>
<keyword evidence="2" id="KW-1133">Transmembrane helix</keyword>
<dbReference type="InterPro" id="IPR017498">
    <property type="entry name" value="PSI_PsaO"/>
</dbReference>
<dbReference type="Proteomes" id="UP000247498">
    <property type="component" value="Unassembled WGS sequence"/>
</dbReference>
<feature type="compositionally biased region" description="Acidic residues" evidence="1">
    <location>
        <begin position="543"/>
        <end position="556"/>
    </location>
</feature>
<dbReference type="OrthoDB" id="1903335at2759"/>
<dbReference type="Pfam" id="PF04720">
    <property type="entry name" value="PDDEXK_6"/>
    <property type="match status" value="1"/>
</dbReference>
<dbReference type="Pfam" id="PF22832">
    <property type="entry name" value="PsaO_TMD"/>
    <property type="match status" value="1"/>
</dbReference>
<organism evidence="3 4">
    <name type="scientific">Raphidocelis subcapitata</name>
    <dbReference type="NCBI Taxonomy" id="307507"/>
    <lineage>
        <taxon>Eukaryota</taxon>
        <taxon>Viridiplantae</taxon>
        <taxon>Chlorophyta</taxon>
        <taxon>core chlorophytes</taxon>
        <taxon>Chlorophyceae</taxon>
        <taxon>CS clade</taxon>
        <taxon>Sphaeropleales</taxon>
        <taxon>Selenastraceae</taxon>
        <taxon>Raphidocelis</taxon>
    </lineage>
</organism>
<feature type="transmembrane region" description="Helical" evidence="2">
    <location>
        <begin position="847"/>
        <end position="869"/>
    </location>
</feature>
<dbReference type="STRING" id="307507.A0A2V0PQN9"/>
<protein>
    <submittedName>
        <fullName evidence="3">Photosystem I subunit O</fullName>
    </submittedName>
</protein>
<dbReference type="PANTHER" id="PTHR36311:SF1">
    <property type="entry name" value="PHOTOSYSTEM I SUBUNIT O"/>
    <property type="match status" value="1"/>
</dbReference>
<keyword evidence="2" id="KW-0472">Membrane</keyword>
<evidence type="ECO:0000313" key="3">
    <source>
        <dbReference type="EMBL" id="GBF99827.1"/>
    </source>
</evidence>
<gene>
    <name evidence="3" type="ORF">Rsub_12942</name>
</gene>
<feature type="compositionally biased region" description="Pro residues" evidence="1">
    <location>
        <begin position="428"/>
        <end position="454"/>
    </location>
</feature>
<keyword evidence="4" id="KW-1185">Reference proteome</keyword>
<dbReference type="InParanoid" id="A0A2V0PQN9"/>
<sequence length="877" mass="90050">MLRGLRRALGRRACVVNELSSSGRHAGTGGQAAAAGAQPSDATVHVFALDDDAQAQVQAPPADYSIRLRRDHAPDDSVRQRQAAAAARRAGCPGGGAAAAAGRVGALLSLSSLFEHRLQADAARALAALRQADALLEAAESAADDEAAPASPGAAAAAASSSPPGSDADAASCCSGSLAAARRAASARCGEVARVAAALARAGHTVVVRRVLHSKAYWSKSFDNAFIVALDYVAGAEYVVDPHFRELFHTGAMSANYRAVWESLPPVFVGLPCQLQPVVQALCEEVELSFLEAGRPCPPWRGWAATINRWMSDQFVDIPVPGPDAGEAEVAAFLERCSFGGGGATALSATPPASAAAAVSAGAGATPAACGRPPGGSLAPGLQPGAGATALQGRSAESGAKAGGGGAVARHRVDAPLRAQVGFAAPSESPPPPLWPPLPPPVLQLAPLPLPRPPEQQQQPQQPQQPQQLHGRLACPAVGAADFAAAPQRSAPALPPCRSVDEDFAVYYASSARSGDARMLEEGRACGGPLSSSGAASPASTFLDEEDSAGELEEGSPGEAALAGAADESQVHGGGWFGRAGRARAAAAQHQSLLTAKLQEAGALQRQQREQQQQVARPLGAQLVVPFAAAAASHLQAPLPLWVQQLVVAQQPVPLGSCASAAPPLAQTTYEHAASTASAAPAAADTSSRHQQRQQQQQHQRAPARAAATAGPAAAAAAAAAWRVAAARKAGGRQDLQPLIWVLHRPDSKLQMQSRAAVARRTPAGRVQRAAPARRAALVCRAAGAPYPGDWLKKDPLVIGLGFLGWTLPSTIGVSAFGGQSLFGLLTQSIGEEMAHWPVGPALSDKFWLYMITWHVGLFLTMTLAQIGVQARKQGYF</sequence>